<organism evidence="1 2">
    <name type="scientific">Comamonas koreensis</name>
    <dbReference type="NCBI Taxonomy" id="160825"/>
    <lineage>
        <taxon>Bacteria</taxon>
        <taxon>Pseudomonadati</taxon>
        <taxon>Pseudomonadota</taxon>
        <taxon>Betaproteobacteria</taxon>
        <taxon>Burkholderiales</taxon>
        <taxon>Comamonadaceae</taxon>
        <taxon>Comamonas</taxon>
    </lineage>
</organism>
<sequence length="78" mass="8049">MGNTAHHTLAAVSDFYDLSEAAKADRAYWALDRASAGEAPQAGDCAALLYAMGLVDRYAQALRAAGQPQAHAQEGGAA</sequence>
<gene>
    <name evidence="1" type="ORF">LPW39_01595</name>
</gene>
<comment type="caution">
    <text evidence="1">The sequence shown here is derived from an EMBL/GenBank/DDBJ whole genome shotgun (WGS) entry which is preliminary data.</text>
</comment>
<dbReference type="AlphaFoldDB" id="A0AAW4XPA0"/>
<reference evidence="1 2" key="1">
    <citation type="submission" date="2021-11" db="EMBL/GenBank/DDBJ databases">
        <title>Genome sequence.</title>
        <authorList>
            <person name="Sun Q."/>
        </authorList>
    </citation>
    <scope>NUCLEOTIDE SEQUENCE [LARGE SCALE GENOMIC DNA]</scope>
    <source>
        <strain evidence="1 2">KCTC 12005</strain>
    </source>
</reference>
<dbReference type="RefSeq" id="WP_230770740.1">
    <property type="nucleotide sequence ID" value="NZ_JAJNCT010000003.1"/>
</dbReference>
<evidence type="ECO:0008006" key="3">
    <source>
        <dbReference type="Google" id="ProtNLM"/>
    </source>
</evidence>
<proteinExistence type="predicted"/>
<evidence type="ECO:0000313" key="1">
    <source>
        <dbReference type="EMBL" id="MCD2163827.1"/>
    </source>
</evidence>
<evidence type="ECO:0000313" key="2">
    <source>
        <dbReference type="Proteomes" id="UP001199260"/>
    </source>
</evidence>
<dbReference type="Proteomes" id="UP001199260">
    <property type="component" value="Unassembled WGS sequence"/>
</dbReference>
<name>A0AAW4XPA0_9BURK</name>
<dbReference type="EMBL" id="JAJNCT010000003">
    <property type="protein sequence ID" value="MCD2163827.1"/>
    <property type="molecule type" value="Genomic_DNA"/>
</dbReference>
<accession>A0AAW4XPA0</accession>
<keyword evidence="2" id="KW-1185">Reference proteome</keyword>
<protein>
    <recommendedName>
        <fullName evidence="3">DUF3077 domain-containing protein</fullName>
    </recommendedName>
</protein>